<keyword evidence="1" id="KW-0472">Membrane</keyword>
<keyword evidence="1" id="KW-1133">Transmembrane helix</keyword>
<organism evidence="2 3">
    <name type="scientific">Streptomyces coeruleoprunus</name>
    <dbReference type="NCBI Taxonomy" id="285563"/>
    <lineage>
        <taxon>Bacteria</taxon>
        <taxon>Bacillati</taxon>
        <taxon>Actinomycetota</taxon>
        <taxon>Actinomycetes</taxon>
        <taxon>Kitasatosporales</taxon>
        <taxon>Streptomycetaceae</taxon>
        <taxon>Streptomyces</taxon>
    </lineage>
</organism>
<comment type="caution">
    <text evidence="2">The sequence shown here is derived from an EMBL/GenBank/DDBJ whole genome shotgun (WGS) entry which is preliminary data.</text>
</comment>
<evidence type="ECO:0000313" key="2">
    <source>
        <dbReference type="EMBL" id="MFC5022938.1"/>
    </source>
</evidence>
<feature type="transmembrane region" description="Helical" evidence="1">
    <location>
        <begin position="20"/>
        <end position="43"/>
    </location>
</feature>
<protein>
    <submittedName>
        <fullName evidence="2">Uncharacterized protein</fullName>
    </submittedName>
</protein>
<evidence type="ECO:0000313" key="3">
    <source>
        <dbReference type="Proteomes" id="UP001595829"/>
    </source>
</evidence>
<dbReference type="RefSeq" id="WP_345690390.1">
    <property type="nucleotide sequence ID" value="NZ_BAABIT010000001.1"/>
</dbReference>
<name>A0ABV9XE59_9ACTN</name>
<reference evidence="3" key="1">
    <citation type="journal article" date="2019" name="Int. J. Syst. Evol. Microbiol.">
        <title>The Global Catalogue of Microorganisms (GCM) 10K type strain sequencing project: providing services to taxonomists for standard genome sequencing and annotation.</title>
        <authorList>
            <consortium name="The Broad Institute Genomics Platform"/>
            <consortium name="The Broad Institute Genome Sequencing Center for Infectious Disease"/>
            <person name="Wu L."/>
            <person name="Ma J."/>
        </authorList>
    </citation>
    <scope>NUCLEOTIDE SEQUENCE [LARGE SCALE GENOMIC DNA]</scope>
    <source>
        <strain evidence="3">CGMCC 4.1648</strain>
    </source>
</reference>
<accession>A0ABV9XE59</accession>
<proteinExistence type="predicted"/>
<keyword evidence="1" id="KW-0812">Transmembrane</keyword>
<keyword evidence="3" id="KW-1185">Reference proteome</keyword>
<evidence type="ECO:0000256" key="1">
    <source>
        <dbReference type="SAM" id="Phobius"/>
    </source>
</evidence>
<dbReference type="Proteomes" id="UP001595829">
    <property type="component" value="Unassembled WGS sequence"/>
</dbReference>
<dbReference type="EMBL" id="JBHSJD010000007">
    <property type="protein sequence ID" value="MFC5022938.1"/>
    <property type="molecule type" value="Genomic_DNA"/>
</dbReference>
<gene>
    <name evidence="2" type="ORF">ACFPM3_12435</name>
</gene>
<sequence length="153" mass="16782">MGDTDELQDRDAARRRRKWWWIGGATAVLFCGLPGVAVAWGAWAFSRAVEPQQVSCAEAADFARATLPAGARDERCTAASWQDTQVTIEFRMPRDELAGWLDATYPGHEPRPSCEQDLCAGIEIGDADLSSVSVRATYEDGDTALVRLLAFDM</sequence>